<dbReference type="EMBL" id="CP032509">
    <property type="protein sequence ID" value="AZN71834.1"/>
    <property type="molecule type" value="Genomic_DNA"/>
</dbReference>
<proteinExistence type="predicted"/>
<dbReference type="KEGG" id="abaw:D5400_11605"/>
<dbReference type="Proteomes" id="UP000268192">
    <property type="component" value="Chromosome"/>
</dbReference>
<evidence type="ECO:0000313" key="1">
    <source>
        <dbReference type="EMBL" id="AZN71834.1"/>
    </source>
</evidence>
<dbReference type="RefSeq" id="WP_126010152.1">
    <property type="nucleotide sequence ID" value="NZ_CP032509.1"/>
</dbReference>
<organism evidence="1 2">
    <name type="scientific">Georhizobium profundi</name>
    <dbReference type="NCBI Taxonomy" id="2341112"/>
    <lineage>
        <taxon>Bacteria</taxon>
        <taxon>Pseudomonadati</taxon>
        <taxon>Pseudomonadota</taxon>
        <taxon>Alphaproteobacteria</taxon>
        <taxon>Hyphomicrobiales</taxon>
        <taxon>Rhizobiaceae</taxon>
        <taxon>Georhizobium</taxon>
    </lineage>
</organism>
<name>A0A3Q8XQJ2_9HYPH</name>
<keyword evidence="2" id="KW-1185">Reference proteome</keyword>
<reference evidence="1 2" key="1">
    <citation type="submission" date="2018-09" db="EMBL/GenBank/DDBJ databases">
        <title>Marinorhizobium profundi gen. nov., sp. nov., isolated from a deep-sea sediment sample from the New Britain Trench and proposal of Marinorhizobiaceae fam. nov. in the order Rhizobiales of the class Alphaproteobacteria.</title>
        <authorList>
            <person name="Cao J."/>
        </authorList>
    </citation>
    <scope>NUCLEOTIDE SEQUENCE [LARGE SCALE GENOMIC DNA]</scope>
    <source>
        <strain evidence="1 2">WS11</strain>
    </source>
</reference>
<accession>A0A3Q8XQJ2</accession>
<evidence type="ECO:0000313" key="2">
    <source>
        <dbReference type="Proteomes" id="UP000268192"/>
    </source>
</evidence>
<sequence>MTSILENAAVIAPRQVLTARQRQLLTSVEKLEGKRIKNGWDFAGQRYSYSLVEAVKARRLIREMNTGFAKRLRLTEAGQLALMQLERTRKEKSQ</sequence>
<gene>
    <name evidence="1" type="ORF">D5400_11605</name>
</gene>
<protein>
    <submittedName>
        <fullName evidence="1">Uncharacterized protein</fullName>
    </submittedName>
</protein>
<dbReference type="AlphaFoldDB" id="A0A3Q8XQJ2"/>